<dbReference type="EMBL" id="PSKQ01000023">
    <property type="protein sequence ID" value="MBE8722179.1"/>
    <property type="molecule type" value="Genomic_DNA"/>
</dbReference>
<organism evidence="1 2">
    <name type="scientific">Sphingobacterium pedocola</name>
    <dbReference type="NCBI Taxonomy" id="2082722"/>
    <lineage>
        <taxon>Bacteria</taxon>
        <taxon>Pseudomonadati</taxon>
        <taxon>Bacteroidota</taxon>
        <taxon>Sphingobacteriia</taxon>
        <taxon>Sphingobacteriales</taxon>
        <taxon>Sphingobacteriaceae</taxon>
        <taxon>Sphingobacterium</taxon>
    </lineage>
</organism>
<dbReference type="Proteomes" id="UP000618319">
    <property type="component" value="Unassembled WGS sequence"/>
</dbReference>
<proteinExistence type="predicted"/>
<name>A0ABR9TAQ8_9SPHI</name>
<protein>
    <submittedName>
        <fullName evidence="1">Uncharacterized protein</fullName>
    </submittedName>
</protein>
<accession>A0ABR9TAQ8</accession>
<keyword evidence="2" id="KW-1185">Reference proteome</keyword>
<reference evidence="1 2" key="1">
    <citation type="submission" date="2018-02" db="EMBL/GenBank/DDBJ databases">
        <title>Sphingobacterium KA21.</title>
        <authorList>
            <person name="Vasarhelyi B.M."/>
            <person name="Deshmukh S."/>
            <person name="Balint B."/>
            <person name="Kukolya J."/>
        </authorList>
    </citation>
    <scope>NUCLEOTIDE SEQUENCE [LARGE SCALE GENOMIC DNA]</scope>
    <source>
        <strain evidence="1 2">Ka21</strain>
    </source>
</reference>
<evidence type="ECO:0000313" key="2">
    <source>
        <dbReference type="Proteomes" id="UP000618319"/>
    </source>
</evidence>
<sequence>MENIFQNMNYLKIMSVLFVLFTEQATHLIAQENIGLSSVWEGIGGKSKWESTRFILFTSQGNEITKHLSAERTFLIDKSNGRCRFEGKTISNYNIVLLFNYKSKQLDKLYLNGVETKDSKTLTSSHLQEIIGQFFEDAKLLFLPSSFDQASTTAGAPAQKIINAEKITIFPISSAQLFDGSTYSGKITLNITGQIIQSETNQNTYIISGYKDVGGGLNLPTVFKNAISPSKDCTFSTVAAFTDMEEGKFTTL</sequence>
<gene>
    <name evidence="1" type="ORF">C4F40_15740</name>
</gene>
<comment type="caution">
    <text evidence="1">The sequence shown here is derived from an EMBL/GenBank/DDBJ whole genome shotgun (WGS) entry which is preliminary data.</text>
</comment>
<evidence type="ECO:0000313" key="1">
    <source>
        <dbReference type="EMBL" id="MBE8722179.1"/>
    </source>
</evidence>
<dbReference type="RefSeq" id="WP_196940096.1">
    <property type="nucleotide sequence ID" value="NZ_MU158690.1"/>
</dbReference>